<dbReference type="AlphaFoldDB" id="A0A232EPD9"/>
<evidence type="ECO:0000313" key="1">
    <source>
        <dbReference type="EMBL" id="OXU20225.1"/>
    </source>
</evidence>
<comment type="caution">
    <text evidence="1">The sequence shown here is derived from an EMBL/GenBank/DDBJ whole genome shotgun (WGS) entry which is preliminary data.</text>
</comment>
<keyword evidence="2" id="KW-1185">Reference proteome</keyword>
<name>A0A232EPD9_9HYME</name>
<dbReference type="EMBL" id="NNAY01002955">
    <property type="protein sequence ID" value="OXU20225.1"/>
    <property type="molecule type" value="Genomic_DNA"/>
</dbReference>
<proteinExistence type="predicted"/>
<reference evidence="1 2" key="1">
    <citation type="journal article" date="2017" name="Curr. Biol.">
        <title>The Evolution of Venom by Co-option of Single-Copy Genes.</title>
        <authorList>
            <person name="Martinson E.O."/>
            <person name="Mrinalini"/>
            <person name="Kelkar Y.D."/>
            <person name="Chang C.H."/>
            <person name="Werren J.H."/>
        </authorList>
    </citation>
    <scope>NUCLEOTIDE SEQUENCE [LARGE SCALE GENOMIC DNA]</scope>
    <source>
        <strain evidence="1 2">Alberta</strain>
        <tissue evidence="1">Whole body</tissue>
    </source>
</reference>
<feature type="non-terminal residue" evidence="1">
    <location>
        <position position="103"/>
    </location>
</feature>
<accession>A0A232EPD9</accession>
<gene>
    <name evidence="1" type="ORF">TSAR_015326</name>
</gene>
<evidence type="ECO:0000313" key="2">
    <source>
        <dbReference type="Proteomes" id="UP000215335"/>
    </source>
</evidence>
<dbReference type="Proteomes" id="UP000215335">
    <property type="component" value="Unassembled WGS sequence"/>
</dbReference>
<sequence>MHQLNSIHQIRMHHVYLGEGLNINLLHWELLQTHKPQIFLGERNLSNRALDLTRRVKNIPNRSPVKLIESDIIRLLMSIYNDFLKRNNDLDDQRVSYLLKVSY</sequence>
<protein>
    <submittedName>
        <fullName evidence="1">Uncharacterized protein</fullName>
    </submittedName>
</protein>
<organism evidence="1 2">
    <name type="scientific">Trichomalopsis sarcophagae</name>
    <dbReference type="NCBI Taxonomy" id="543379"/>
    <lineage>
        <taxon>Eukaryota</taxon>
        <taxon>Metazoa</taxon>
        <taxon>Ecdysozoa</taxon>
        <taxon>Arthropoda</taxon>
        <taxon>Hexapoda</taxon>
        <taxon>Insecta</taxon>
        <taxon>Pterygota</taxon>
        <taxon>Neoptera</taxon>
        <taxon>Endopterygota</taxon>
        <taxon>Hymenoptera</taxon>
        <taxon>Apocrita</taxon>
        <taxon>Proctotrupomorpha</taxon>
        <taxon>Chalcidoidea</taxon>
        <taxon>Pteromalidae</taxon>
        <taxon>Pteromalinae</taxon>
        <taxon>Trichomalopsis</taxon>
    </lineage>
</organism>
<dbReference type="OrthoDB" id="10460776at2759"/>